<feature type="domain" description="Carrier" evidence="7">
    <location>
        <begin position="613"/>
        <end position="690"/>
    </location>
</feature>
<dbReference type="Gene3D" id="2.30.38.10">
    <property type="entry name" value="Luciferase, Domain 3"/>
    <property type="match status" value="1"/>
</dbReference>
<keyword evidence="4" id="KW-0276">Fatty acid metabolism</keyword>
<dbReference type="PANTHER" id="PTHR45527">
    <property type="entry name" value="NONRIBOSOMAL PEPTIDE SYNTHETASE"/>
    <property type="match status" value="1"/>
</dbReference>
<evidence type="ECO:0000256" key="2">
    <source>
        <dbReference type="ARBA" id="ARBA00022450"/>
    </source>
</evidence>
<evidence type="ECO:0000256" key="6">
    <source>
        <dbReference type="SAM" id="MobiDB-lite"/>
    </source>
</evidence>
<dbReference type="InterPro" id="IPR036736">
    <property type="entry name" value="ACP-like_sf"/>
</dbReference>
<dbReference type="NCBIfam" id="TIGR01733">
    <property type="entry name" value="AA-adenyl-dom"/>
    <property type="match status" value="1"/>
</dbReference>
<dbReference type="CDD" id="cd05931">
    <property type="entry name" value="FAAL"/>
    <property type="match status" value="1"/>
</dbReference>
<dbReference type="SUPFAM" id="SSF56801">
    <property type="entry name" value="Acetyl-CoA synthetase-like"/>
    <property type="match status" value="2"/>
</dbReference>
<dbReference type="InterPro" id="IPR042099">
    <property type="entry name" value="ANL_N_sf"/>
</dbReference>
<dbReference type="SMART" id="SM00823">
    <property type="entry name" value="PKS_PP"/>
    <property type="match status" value="2"/>
</dbReference>
<dbReference type="InterPro" id="IPR006162">
    <property type="entry name" value="Ppantetheine_attach_site"/>
</dbReference>
<keyword evidence="9" id="KW-1185">Reference proteome</keyword>
<evidence type="ECO:0000259" key="7">
    <source>
        <dbReference type="PROSITE" id="PS50075"/>
    </source>
</evidence>
<dbReference type="PROSITE" id="PS00455">
    <property type="entry name" value="AMP_BINDING"/>
    <property type="match status" value="2"/>
</dbReference>
<feature type="compositionally biased region" description="Basic residues" evidence="6">
    <location>
        <begin position="1769"/>
        <end position="1782"/>
    </location>
</feature>
<dbReference type="PANTHER" id="PTHR45527:SF1">
    <property type="entry name" value="FATTY ACID SYNTHASE"/>
    <property type="match status" value="1"/>
</dbReference>
<evidence type="ECO:0000256" key="5">
    <source>
        <dbReference type="ARBA" id="ARBA00023098"/>
    </source>
</evidence>
<dbReference type="SUPFAM" id="SSF47336">
    <property type="entry name" value="ACP-like"/>
    <property type="match status" value="2"/>
</dbReference>
<dbReference type="Gene3D" id="1.10.1200.10">
    <property type="entry name" value="ACP-like"/>
    <property type="match status" value="2"/>
</dbReference>
<accession>A0ABY9WT37</accession>
<protein>
    <submittedName>
        <fullName evidence="8">Amino acid adenylation domain-containing protein</fullName>
    </submittedName>
</protein>
<dbReference type="InterPro" id="IPR020806">
    <property type="entry name" value="PKS_PP-bd"/>
</dbReference>
<dbReference type="PROSITE" id="PS50075">
    <property type="entry name" value="CARRIER"/>
    <property type="match status" value="2"/>
</dbReference>
<keyword evidence="3" id="KW-0597">Phosphoprotein</keyword>
<dbReference type="InterPro" id="IPR023213">
    <property type="entry name" value="CAT-like_dom_sf"/>
</dbReference>
<dbReference type="Pfam" id="PF00668">
    <property type="entry name" value="Condensation"/>
    <property type="match status" value="1"/>
</dbReference>
<gene>
    <name evidence="8" type="ORF">F0U60_24625</name>
</gene>
<feature type="domain" description="Carrier" evidence="7">
    <location>
        <begin position="1674"/>
        <end position="1750"/>
    </location>
</feature>
<dbReference type="InterPro" id="IPR045851">
    <property type="entry name" value="AMP-bd_C_sf"/>
</dbReference>
<evidence type="ECO:0000256" key="3">
    <source>
        <dbReference type="ARBA" id="ARBA00022553"/>
    </source>
</evidence>
<feature type="region of interest" description="Disordered" evidence="6">
    <location>
        <begin position="1750"/>
        <end position="1782"/>
    </location>
</feature>
<reference evidence="8 9" key="1">
    <citation type="submission" date="2019-08" db="EMBL/GenBank/DDBJ databases">
        <title>Archangium and Cystobacter genomes.</title>
        <authorList>
            <person name="Chen I.-C.K."/>
            <person name="Wielgoss S."/>
        </authorList>
    </citation>
    <scope>NUCLEOTIDE SEQUENCE [LARGE SCALE GENOMIC DNA]</scope>
    <source>
        <strain evidence="8 9">Cbm 6</strain>
    </source>
</reference>
<dbReference type="Gene3D" id="3.40.50.12780">
    <property type="entry name" value="N-terminal domain of ligase-like"/>
    <property type="match status" value="1"/>
</dbReference>
<dbReference type="Gene3D" id="3.30.300.30">
    <property type="match status" value="2"/>
</dbReference>
<keyword evidence="2" id="KW-0596">Phosphopantetheine</keyword>
<organism evidence="8 9">
    <name type="scientific">Archangium minus</name>
    <dbReference type="NCBI Taxonomy" id="83450"/>
    <lineage>
        <taxon>Bacteria</taxon>
        <taxon>Pseudomonadati</taxon>
        <taxon>Myxococcota</taxon>
        <taxon>Myxococcia</taxon>
        <taxon>Myxococcales</taxon>
        <taxon>Cystobacterineae</taxon>
        <taxon>Archangiaceae</taxon>
        <taxon>Archangium</taxon>
    </lineage>
</organism>
<dbReference type="Pfam" id="PF13193">
    <property type="entry name" value="AMP-binding_C"/>
    <property type="match status" value="1"/>
</dbReference>
<comment type="cofactor">
    <cofactor evidence="1">
        <name>pantetheine 4'-phosphate</name>
        <dbReference type="ChEBI" id="CHEBI:47942"/>
    </cofactor>
</comment>
<name>A0ABY9WT37_9BACT</name>
<dbReference type="Gene3D" id="3.30.559.30">
    <property type="entry name" value="Nonribosomal peptide synthetase, condensation domain"/>
    <property type="match status" value="1"/>
</dbReference>
<evidence type="ECO:0000256" key="1">
    <source>
        <dbReference type="ARBA" id="ARBA00001957"/>
    </source>
</evidence>
<dbReference type="InterPro" id="IPR040097">
    <property type="entry name" value="FAAL/FAAC"/>
</dbReference>
<dbReference type="PROSITE" id="PS00012">
    <property type="entry name" value="PHOSPHOPANTETHEINE"/>
    <property type="match status" value="1"/>
</dbReference>
<evidence type="ECO:0000313" key="8">
    <source>
        <dbReference type="EMBL" id="WNG46959.1"/>
    </source>
</evidence>
<dbReference type="Gene3D" id="3.30.559.10">
    <property type="entry name" value="Chloramphenicol acetyltransferase-like domain"/>
    <property type="match status" value="1"/>
</dbReference>
<proteinExistence type="predicted"/>
<dbReference type="Proteomes" id="UP001611383">
    <property type="component" value="Chromosome"/>
</dbReference>
<dbReference type="RefSeq" id="WP_395823875.1">
    <property type="nucleotide sequence ID" value="NZ_CP043494.1"/>
</dbReference>
<dbReference type="EMBL" id="CP043494">
    <property type="protein sequence ID" value="WNG46959.1"/>
    <property type="molecule type" value="Genomic_DNA"/>
</dbReference>
<sequence>MPLLSRDDSARGVCLPKDATFVDVLRERVLRQPEARVFTFLDEDGESSLTYQELDERARAVAATLRRHLAPGERVLLLYPPGREYVLGFLGCLYAGVVAVPAYPPDPARLGRTLPRLQALVADCRATAALTTSALLDMVGFLTEDAPDLRALRWLATDLLEPGVAGEWSAPPVSAEDLAFLQYTSGSTGTPKGVMLSHSNLLHNSGLISLGFDASPRPVGVIWLPPYHDMGLIGGILQPLYRDIPTVLMSPLFFLQQPLRWLEAISRHGGTVSGGPNFAYELCVRKTTPEQRAALDLRSWEVAFCGAEPIRQETLERFAEAFAPAGFRREAFYPCYGLAEGTLIVSGGRKAEPPVVRRFARDGLPRGEARAPRVEQEGVPMIGCGQSLGDQEVRIVDPETCEPSPPGRIGEIWVRGASVARGYWERPEDTERIFHARLAGSGEGPFLRTGDLGVLDGGELFVMGRRKDLLIIRGRNHYPQDIELSVERCDPGLRPGCGAAFSVDVEGEERLVVVQEFADRSAADPGVRAREAIARIRQVVAEQHELGVHAVMLLAPGSIPKTSSGKIQRHACRAAFLEGSLEEVLSWREGSATIEVESASSVVAEELAPPVGAGPEALLPWLSVRLSRALGVPAGELDPEAPLTRYGLDSLRSMEVQSGLETALGVRLPITCLLQGPSLRELAALLVERPARDVVTPPLAPVEPAGPQPLSDGQRALWFLQRMAPESTAYHVVRAVRIHSRLDVAALERAFQALVLRHPSLRSVFPEEQGAPVQRFVEPSGPVLRVEDASGWSEAELGARLDVEAHRPFDLAKGPLMRVLLLSRRPDEHVLLLALHHLITDFWSLAVMVEELGSLYTAETGGAPASLPALSLSPTEADRALAARLSGPRGEALWNFWRTQLAGELPMLALPTDHPRPRLQSFRGSSLAFQVGPETTARVKALARAHGATPYMVLLAAFFAFLRRYTGQEELVVGSPTAGRSRPELARLVGYFVNPVALRASLSSRLTFQELLSQVRGTVLEALEHQELPFARIVEQLQPSREPGRSPIFQAMFVLQRGHLPGAGEALAAFALGESGARMRLSGLELESLPLPQRGSAFDLTLMMAESGEGLSASLEYCTDLFEASTAARMARHFGSLLEGLVAAPERRLEEVELLGGDERATVLGSWSEGAREAEEEGSLARLLARQVEARPEAEAVVCGAERLSYRQLEARARGLAHRLRREGVGPEVRVGVLLERGVDAVVAFWGVQLAGGVYVPLEAVQPRERLEWMVEDSRPRAVVTRAGLGERCRVPESVRVIRLEEVGEDTSPLESGVQADNISYVIYTSGSTGKPKGVEVTHRGACNLAVAQQRGFGVAEGDRVLQFAPLGFDASVSEYLMTVSGGGALVVPPAGEVLVGDALRRTLEEGRVAVATLPPSVLALLPEGALAGLRVVISAGEACSPELVARWAPGRRFFNAYGPTEVTVCATWAECVVGEGLPPIGRPMRNAQVYVLDGAMRPVPPGVAGELYVGGIGLARGYLGRQELTAERFVPHPFSREPGARLYRTGDRVRWRADGSLEFLGRADAQVKLRGMRVEPGEVEVALREVLGARQALVRPWKGPGGETRLVAYLVPGESTPRESREARALLRQRLPEHMVPTAFIFLEALPLTPNGKVDLRALPLPRPPERDASFVAPRTPLEVSIARAWAQALGHEAVGLHEHFFDDLGGSSLTVVRACALLRDELKQDVPITHFFEHPTVHALAKRLDQTPASQAGNTPHQDRAEARRQALQRRNPRGTRGHG</sequence>
<dbReference type="SMART" id="SM01294">
    <property type="entry name" value="PKS_PP_betabranch"/>
    <property type="match status" value="1"/>
</dbReference>
<dbReference type="Pfam" id="PF00501">
    <property type="entry name" value="AMP-binding"/>
    <property type="match status" value="2"/>
</dbReference>
<keyword evidence="5" id="KW-0443">Lipid metabolism</keyword>
<dbReference type="InterPro" id="IPR020845">
    <property type="entry name" value="AMP-binding_CS"/>
</dbReference>
<dbReference type="InterPro" id="IPR025110">
    <property type="entry name" value="AMP-bd_C"/>
</dbReference>
<dbReference type="InterPro" id="IPR001242">
    <property type="entry name" value="Condensation_dom"/>
</dbReference>
<dbReference type="Pfam" id="PF23024">
    <property type="entry name" value="AMP-dom_DIP2-like"/>
    <property type="match status" value="1"/>
</dbReference>
<dbReference type="Gene3D" id="3.40.50.980">
    <property type="match status" value="2"/>
</dbReference>
<dbReference type="SUPFAM" id="SSF52777">
    <property type="entry name" value="CoA-dependent acyltransferases"/>
    <property type="match status" value="2"/>
</dbReference>
<dbReference type="InterPro" id="IPR000873">
    <property type="entry name" value="AMP-dep_synth/lig_dom"/>
</dbReference>
<evidence type="ECO:0000313" key="9">
    <source>
        <dbReference type="Proteomes" id="UP001611383"/>
    </source>
</evidence>
<dbReference type="CDD" id="cd19531">
    <property type="entry name" value="LCL_NRPS-like"/>
    <property type="match status" value="1"/>
</dbReference>
<dbReference type="InterPro" id="IPR009081">
    <property type="entry name" value="PP-bd_ACP"/>
</dbReference>
<dbReference type="Pfam" id="PF00550">
    <property type="entry name" value="PP-binding"/>
    <property type="match status" value="2"/>
</dbReference>
<evidence type="ECO:0000256" key="4">
    <source>
        <dbReference type="ARBA" id="ARBA00022832"/>
    </source>
</evidence>
<dbReference type="InterPro" id="IPR010071">
    <property type="entry name" value="AA_adenyl_dom"/>
</dbReference>